<gene>
    <name evidence="1" type="ORF">KU306_16775</name>
</gene>
<reference evidence="1" key="1">
    <citation type="submission" date="2021-07" db="EMBL/GenBank/DDBJ databases">
        <title>Studies on halocins as antimicrobial molecules from haloarchaea.</title>
        <authorList>
            <person name="Kumar S."/>
            <person name="Khare S.K."/>
        </authorList>
    </citation>
    <scope>NUCLEOTIDE SEQUENCE</scope>
    <source>
        <strain evidence="1">NCIM 5678</strain>
        <plasmid evidence="1">pHl5678-1</plasmid>
    </source>
</reference>
<dbReference type="GeneID" id="74530603"/>
<dbReference type="RefSeq" id="WP_258303462.1">
    <property type="nucleotide sequence ID" value="NZ_CP078064.1"/>
</dbReference>
<organism evidence="1 2">
    <name type="scientific">Haloferax larsenii</name>
    <dbReference type="NCBI Taxonomy" id="302484"/>
    <lineage>
        <taxon>Archaea</taxon>
        <taxon>Methanobacteriati</taxon>
        <taxon>Methanobacteriota</taxon>
        <taxon>Stenosarchaea group</taxon>
        <taxon>Halobacteria</taxon>
        <taxon>Halobacteriales</taxon>
        <taxon>Haloferacaceae</taxon>
        <taxon>Haloferax</taxon>
    </lineage>
</organism>
<proteinExistence type="predicted"/>
<name>A0ABY5RK77_HALLR</name>
<dbReference type="EMBL" id="CP078064">
    <property type="protein sequence ID" value="UVE51977.1"/>
    <property type="molecule type" value="Genomic_DNA"/>
</dbReference>
<geneLocation type="plasmid" evidence="1 2">
    <name>pHl5678-1</name>
</geneLocation>
<protein>
    <submittedName>
        <fullName evidence="1">Uncharacterized protein</fullName>
    </submittedName>
</protein>
<accession>A0ABY5RK77</accession>
<keyword evidence="2" id="KW-1185">Reference proteome</keyword>
<sequence>MTGDRESFIASILKNPSEYDSRRFPNQDLTEKLEKLGIIDRRTVIQKKCVDCGKKDNRPLDECQSCGGNLQEVARYRVPRTSKPGVREFIKGILKRENIEYLSKHTEKIFQTEYEFLRVRVQGKEVDIHLNTRDVNLTENAVEHLQKSLNPVLVVNPGEVKNMHLMDEGLASTLDLAELVDLELAGDLPKDYIGKELEKVARSTEELASSNARTAFGNMLEMVSDPDSSDSIQFEQELFHIFNQIIPNTQQWGSKRQGNVPDGFSELIFDTHQGTYFRSFTYDSKFTEDVDLKLDTDETRRLRGYVHRIIGSEEFKSTKSELGQFIVITNAGDGGMNVVAKRLNRMQKWNGYPVFMHASFPMALHVAYNENVKLIRNNLDEFYEQLYRILNGGKLYQTEKEDLEFYVSLNDEDVETLMRNFSENISESGLEINELRELEKDIFP</sequence>
<dbReference type="Proteomes" id="UP001058330">
    <property type="component" value="Plasmid pHl5678-1"/>
</dbReference>
<evidence type="ECO:0000313" key="1">
    <source>
        <dbReference type="EMBL" id="UVE51977.1"/>
    </source>
</evidence>
<keyword evidence="1" id="KW-0614">Plasmid</keyword>
<evidence type="ECO:0000313" key="2">
    <source>
        <dbReference type="Proteomes" id="UP001058330"/>
    </source>
</evidence>